<dbReference type="EMBL" id="CP016094">
    <property type="protein sequence ID" value="AOS44836.1"/>
    <property type="molecule type" value="Genomic_DNA"/>
</dbReference>
<keyword evidence="4" id="KW-1185">Reference proteome</keyword>
<feature type="transmembrane region" description="Helical" evidence="2">
    <location>
        <begin position="74"/>
        <end position="91"/>
    </location>
</feature>
<name>A0A1D8AVF5_9BACT</name>
<reference evidence="3 4" key="1">
    <citation type="submission" date="2016-06" db="EMBL/GenBank/DDBJ databases">
        <title>Three novel species with peptidoglycan cell walls form the new genus Lacunisphaera gen. nov. in the family Opitutaceae of the verrucomicrobial subdivision 4.</title>
        <authorList>
            <person name="Rast P."/>
            <person name="Gloeckner I."/>
            <person name="Jogler M."/>
            <person name="Boedeker C."/>
            <person name="Jeske O."/>
            <person name="Wiegand S."/>
            <person name="Reinhardt R."/>
            <person name="Schumann P."/>
            <person name="Rohde M."/>
            <person name="Spring S."/>
            <person name="Gloeckner F.O."/>
            <person name="Jogler C."/>
        </authorList>
    </citation>
    <scope>NUCLEOTIDE SEQUENCE [LARGE SCALE GENOMIC DNA]</scope>
    <source>
        <strain evidence="3 4">IG16b</strain>
    </source>
</reference>
<evidence type="ECO:0000256" key="2">
    <source>
        <dbReference type="SAM" id="Phobius"/>
    </source>
</evidence>
<proteinExistence type="predicted"/>
<gene>
    <name evidence="3" type="ORF">Verru16b_01905</name>
</gene>
<dbReference type="AlphaFoldDB" id="A0A1D8AVF5"/>
<dbReference type="Proteomes" id="UP000095228">
    <property type="component" value="Chromosome"/>
</dbReference>
<accession>A0A1D8AVF5</accession>
<keyword evidence="2" id="KW-1133">Transmembrane helix</keyword>
<sequence length="92" mass="10169">MDFLDLLTRRAVLLPLGVCLIIAGFVMRGIARSSARSQANRRHHELLDATPADPSAPGQPDAIDRHLEKFLPRYASATIWLGLLLATTGFFR</sequence>
<feature type="region of interest" description="Disordered" evidence="1">
    <location>
        <begin position="41"/>
        <end position="61"/>
    </location>
</feature>
<dbReference type="KEGG" id="obg:Verru16b_01905"/>
<evidence type="ECO:0000313" key="4">
    <source>
        <dbReference type="Proteomes" id="UP000095228"/>
    </source>
</evidence>
<dbReference type="STRING" id="1838286.Verru16b_01905"/>
<evidence type="ECO:0000256" key="1">
    <source>
        <dbReference type="SAM" id="MobiDB-lite"/>
    </source>
</evidence>
<dbReference type="RefSeq" id="WP_069962047.1">
    <property type="nucleotide sequence ID" value="NZ_CP016094.1"/>
</dbReference>
<feature type="transmembrane region" description="Helical" evidence="2">
    <location>
        <begin position="12"/>
        <end position="31"/>
    </location>
</feature>
<protein>
    <submittedName>
        <fullName evidence="3">Uncharacterized protein</fullName>
    </submittedName>
</protein>
<keyword evidence="2" id="KW-0812">Transmembrane</keyword>
<organism evidence="3 4">
    <name type="scientific">Lacunisphaera limnophila</name>
    <dbReference type="NCBI Taxonomy" id="1838286"/>
    <lineage>
        <taxon>Bacteria</taxon>
        <taxon>Pseudomonadati</taxon>
        <taxon>Verrucomicrobiota</taxon>
        <taxon>Opitutia</taxon>
        <taxon>Opitutales</taxon>
        <taxon>Opitutaceae</taxon>
        <taxon>Lacunisphaera</taxon>
    </lineage>
</organism>
<evidence type="ECO:0000313" key="3">
    <source>
        <dbReference type="EMBL" id="AOS44836.1"/>
    </source>
</evidence>
<keyword evidence="2" id="KW-0472">Membrane</keyword>